<dbReference type="SUPFAM" id="SSF52047">
    <property type="entry name" value="RNI-like"/>
    <property type="match status" value="1"/>
</dbReference>
<dbReference type="Proteomes" id="UP000696485">
    <property type="component" value="Unassembled WGS sequence"/>
</dbReference>
<name>A0A9P5VLP2_9FUNG</name>
<dbReference type="EMBL" id="JAAAUY010000313">
    <property type="protein sequence ID" value="KAF9331588.1"/>
    <property type="molecule type" value="Genomic_DNA"/>
</dbReference>
<dbReference type="InterPro" id="IPR001810">
    <property type="entry name" value="F-box_dom"/>
</dbReference>
<dbReference type="AlphaFoldDB" id="A0A9P5VLP2"/>
<comment type="caution">
    <text evidence="2">The sequence shown here is derived from an EMBL/GenBank/DDBJ whole genome shotgun (WGS) entry which is preliminary data.</text>
</comment>
<evidence type="ECO:0000313" key="2">
    <source>
        <dbReference type="EMBL" id="KAF9331588.1"/>
    </source>
</evidence>
<dbReference type="Gene3D" id="3.80.10.10">
    <property type="entry name" value="Ribonuclease Inhibitor"/>
    <property type="match status" value="1"/>
</dbReference>
<dbReference type="SMART" id="SM00256">
    <property type="entry name" value="FBOX"/>
    <property type="match status" value="1"/>
</dbReference>
<protein>
    <recommendedName>
        <fullName evidence="1">F-box domain-containing protein</fullName>
    </recommendedName>
</protein>
<organism evidence="2 3">
    <name type="scientific">Podila minutissima</name>
    <dbReference type="NCBI Taxonomy" id="64525"/>
    <lineage>
        <taxon>Eukaryota</taxon>
        <taxon>Fungi</taxon>
        <taxon>Fungi incertae sedis</taxon>
        <taxon>Mucoromycota</taxon>
        <taxon>Mortierellomycotina</taxon>
        <taxon>Mortierellomycetes</taxon>
        <taxon>Mortierellales</taxon>
        <taxon>Mortierellaceae</taxon>
        <taxon>Podila</taxon>
    </lineage>
</organism>
<evidence type="ECO:0000313" key="3">
    <source>
        <dbReference type="Proteomes" id="UP000696485"/>
    </source>
</evidence>
<keyword evidence="3" id="KW-1185">Reference proteome</keyword>
<sequence length="427" mass="49381">MPENIWLDIFSYLTLEEKFKAAATCRTWHRILEDPSLYTHITLDHMEFNILVLCMRQLCRLAPRIRFLRISNCFSQFIAETTVPISNSTLTDNEFDFYERPRGMHSLYTHITSLTLSRRREEYRKLNFTLHDEFSRYLEALLEYSDESIKHLEIQDNTLDLEMTEFIFCIVRYGRNLEHLLYDGNRDGGFVEPEIVSAITAACPKIKSFRGQHAICDTVLRRMMTGLEGLQWVTLAPFHSRDTGAKEVSLDGLWSLLEDGKAETLEILDLKCITNENVQTLANRAKHMQSMSRSPSSPTLAHPFAHHAAFTNRYMAAPPTPIPGESVRHLILTKYTTTPLTLPGFAALLQLFPKLQSFSFSTNFFTYDYQFQGLTKDIYAEEIAMVDRLIQTQMTDRWGQGNFTWRGEWDVSVSQDQRLRGSILRSG</sequence>
<dbReference type="InterPro" id="IPR036047">
    <property type="entry name" value="F-box-like_dom_sf"/>
</dbReference>
<dbReference type="PROSITE" id="PS50181">
    <property type="entry name" value="FBOX"/>
    <property type="match status" value="1"/>
</dbReference>
<dbReference type="SUPFAM" id="SSF81383">
    <property type="entry name" value="F-box domain"/>
    <property type="match status" value="1"/>
</dbReference>
<dbReference type="Pfam" id="PF12937">
    <property type="entry name" value="F-box-like"/>
    <property type="match status" value="1"/>
</dbReference>
<feature type="domain" description="F-box" evidence="1">
    <location>
        <begin position="1"/>
        <end position="41"/>
    </location>
</feature>
<gene>
    <name evidence="2" type="ORF">BG006_005554</name>
</gene>
<evidence type="ECO:0000259" key="1">
    <source>
        <dbReference type="PROSITE" id="PS50181"/>
    </source>
</evidence>
<dbReference type="InterPro" id="IPR032675">
    <property type="entry name" value="LRR_dom_sf"/>
</dbReference>
<reference evidence="2" key="1">
    <citation type="journal article" date="2020" name="Fungal Divers.">
        <title>Resolving the Mortierellaceae phylogeny through synthesis of multi-gene phylogenetics and phylogenomics.</title>
        <authorList>
            <person name="Vandepol N."/>
            <person name="Liber J."/>
            <person name="Desiro A."/>
            <person name="Na H."/>
            <person name="Kennedy M."/>
            <person name="Barry K."/>
            <person name="Grigoriev I.V."/>
            <person name="Miller A.N."/>
            <person name="O'Donnell K."/>
            <person name="Stajich J.E."/>
            <person name="Bonito G."/>
        </authorList>
    </citation>
    <scope>NUCLEOTIDE SEQUENCE</scope>
    <source>
        <strain evidence="2">NVP1</strain>
    </source>
</reference>
<accession>A0A9P5VLP2</accession>
<proteinExistence type="predicted"/>